<proteinExistence type="predicted"/>
<dbReference type="Gene3D" id="3.40.190.10">
    <property type="entry name" value="Periplasmic binding protein-like II"/>
    <property type="match status" value="2"/>
</dbReference>
<gene>
    <name evidence="1" type="ORF">GCM10010995_28200</name>
</gene>
<dbReference type="EMBL" id="BMJS01000085">
    <property type="protein sequence ID" value="GGG08964.1"/>
    <property type="molecule type" value="Genomic_DNA"/>
</dbReference>
<dbReference type="SUPFAM" id="SSF53850">
    <property type="entry name" value="Periplasmic binding protein-like II"/>
    <property type="match status" value="1"/>
</dbReference>
<evidence type="ECO:0000313" key="2">
    <source>
        <dbReference type="Proteomes" id="UP000636949"/>
    </source>
</evidence>
<dbReference type="RefSeq" id="WP_117004125.1">
    <property type="nucleotide sequence ID" value="NZ_BMJS01000085.1"/>
</dbReference>
<organism evidence="1 2">
    <name type="scientific">Cysteiniphilum litorale</name>
    <dbReference type="NCBI Taxonomy" id="2056700"/>
    <lineage>
        <taxon>Bacteria</taxon>
        <taxon>Pseudomonadati</taxon>
        <taxon>Pseudomonadota</taxon>
        <taxon>Gammaproteobacteria</taxon>
        <taxon>Thiotrichales</taxon>
        <taxon>Fastidiosibacteraceae</taxon>
        <taxon>Cysteiniphilum</taxon>
    </lineage>
</organism>
<reference evidence="1" key="1">
    <citation type="journal article" date="2014" name="Int. J. Syst. Evol. Microbiol.">
        <title>Complete genome sequence of Corynebacterium casei LMG S-19264T (=DSM 44701T), isolated from a smear-ripened cheese.</title>
        <authorList>
            <consortium name="US DOE Joint Genome Institute (JGI-PGF)"/>
            <person name="Walter F."/>
            <person name="Albersmeier A."/>
            <person name="Kalinowski J."/>
            <person name="Ruckert C."/>
        </authorList>
    </citation>
    <scope>NUCLEOTIDE SEQUENCE</scope>
    <source>
        <strain evidence="1">CGMCC 1.15758</strain>
    </source>
</reference>
<keyword evidence="2" id="KW-1185">Reference proteome</keyword>
<accession>A0A8J2Z733</accession>
<dbReference type="AlphaFoldDB" id="A0A8J2Z733"/>
<reference evidence="1" key="2">
    <citation type="submission" date="2020-09" db="EMBL/GenBank/DDBJ databases">
        <authorList>
            <person name="Sun Q."/>
            <person name="Zhou Y."/>
        </authorList>
    </citation>
    <scope>NUCLEOTIDE SEQUENCE</scope>
    <source>
        <strain evidence="1">CGMCC 1.15758</strain>
    </source>
</reference>
<protein>
    <submittedName>
        <fullName evidence="1">Uncharacterized protein</fullName>
    </submittedName>
</protein>
<comment type="caution">
    <text evidence="1">The sequence shown here is derived from an EMBL/GenBank/DDBJ whole genome shotgun (WGS) entry which is preliminary data.</text>
</comment>
<dbReference type="Proteomes" id="UP000636949">
    <property type="component" value="Unassembled WGS sequence"/>
</dbReference>
<name>A0A8J2Z733_9GAMM</name>
<sequence length="82" mass="9415">MQKEGYYKKDPNALIAVESLNNAPPKPYTLGIRLGNFPLIRQENDSMLERIFSNQQSVDDALEDAVDKGNKLINQFYRQNKV</sequence>
<evidence type="ECO:0000313" key="1">
    <source>
        <dbReference type="EMBL" id="GGG08964.1"/>
    </source>
</evidence>